<evidence type="ECO:0000313" key="2">
    <source>
        <dbReference type="EMBL" id="GAH45912.1"/>
    </source>
</evidence>
<dbReference type="GO" id="GO:0000105">
    <property type="term" value="P:L-histidine biosynthetic process"/>
    <property type="evidence" value="ECO:0007669"/>
    <property type="project" value="InterPro"/>
</dbReference>
<dbReference type="AlphaFoldDB" id="X1FLR8"/>
<dbReference type="Gene3D" id="3.20.20.70">
    <property type="entry name" value="Aldolase class I"/>
    <property type="match status" value="1"/>
</dbReference>
<comment type="similarity">
    <text evidence="1">Belongs to the HisA/HisF family.</text>
</comment>
<sequence>MKKFKVIPVIDILNSEAVHAIKGEREKYKLLKSVLIKSSNPVEIIKKIKNKTIIHEVYIADLDAIIRRKPNFILLTKILKIPEIKVMIDPGIILAKNISEYSKFSLDSLILGLETLENLEVISECLKIMGGHKTIISIDMYNGVIQTNVKEILNQNPIETIKKIEELGVKKIILLDLFKVGQKIGGIPPLYLKIRDIYNGKIFVGGGIKDIRDIELYKQYDFSGVLIGTALHDGTIEIEKLRKINLN</sequence>
<evidence type="ECO:0008006" key="3">
    <source>
        <dbReference type="Google" id="ProtNLM"/>
    </source>
</evidence>
<proteinExistence type="inferred from homology"/>
<dbReference type="EMBL" id="BARU01006195">
    <property type="protein sequence ID" value="GAH45912.1"/>
    <property type="molecule type" value="Genomic_DNA"/>
</dbReference>
<organism evidence="2">
    <name type="scientific">marine sediment metagenome</name>
    <dbReference type="NCBI Taxonomy" id="412755"/>
    <lineage>
        <taxon>unclassified sequences</taxon>
        <taxon>metagenomes</taxon>
        <taxon>ecological metagenomes</taxon>
    </lineage>
</organism>
<dbReference type="GO" id="GO:0003949">
    <property type="term" value="F:1-(5-phosphoribosyl)-5-[(5-phosphoribosylamino)methylideneamino]imidazole-4-carboxamide isomerase activity"/>
    <property type="evidence" value="ECO:0007669"/>
    <property type="project" value="InterPro"/>
</dbReference>
<dbReference type="InterPro" id="IPR044524">
    <property type="entry name" value="Isoase_HisA-like"/>
</dbReference>
<dbReference type="PANTHER" id="PTHR43090">
    <property type="entry name" value="1-(5-PHOSPHORIBOSYL)-5-[(5-PHOSPHORIBOSYLAMINO)METHYLIDENEAMINO] IMIDAZOLE-4-CARBOXAMIDE ISOMERASE"/>
    <property type="match status" value="1"/>
</dbReference>
<dbReference type="InterPro" id="IPR013785">
    <property type="entry name" value="Aldolase_TIM"/>
</dbReference>
<name>X1FLR8_9ZZZZ</name>
<evidence type="ECO:0000256" key="1">
    <source>
        <dbReference type="ARBA" id="ARBA00009667"/>
    </source>
</evidence>
<dbReference type="SUPFAM" id="SSF51366">
    <property type="entry name" value="Ribulose-phoshate binding barrel"/>
    <property type="match status" value="1"/>
</dbReference>
<gene>
    <name evidence="2" type="ORF">S03H2_12164</name>
</gene>
<dbReference type="InterPro" id="IPR011060">
    <property type="entry name" value="RibuloseP-bd_barrel"/>
</dbReference>
<dbReference type="InterPro" id="IPR006062">
    <property type="entry name" value="His_biosynth"/>
</dbReference>
<dbReference type="PANTHER" id="PTHR43090:SF2">
    <property type="entry name" value="1-(5-PHOSPHORIBOSYL)-5-[(5-PHOSPHORIBOSYLAMINO)METHYLIDENEAMINO] IMIDAZOLE-4-CARBOXAMIDE ISOMERASE"/>
    <property type="match status" value="1"/>
</dbReference>
<accession>X1FLR8</accession>
<dbReference type="Pfam" id="PF00977">
    <property type="entry name" value="His_biosynth"/>
    <property type="match status" value="1"/>
</dbReference>
<dbReference type="GO" id="GO:0000162">
    <property type="term" value="P:L-tryptophan biosynthetic process"/>
    <property type="evidence" value="ECO:0007669"/>
    <property type="project" value="TreeGrafter"/>
</dbReference>
<comment type="caution">
    <text evidence="2">The sequence shown here is derived from an EMBL/GenBank/DDBJ whole genome shotgun (WGS) entry which is preliminary data.</text>
</comment>
<dbReference type="GO" id="GO:0005737">
    <property type="term" value="C:cytoplasm"/>
    <property type="evidence" value="ECO:0007669"/>
    <property type="project" value="TreeGrafter"/>
</dbReference>
<protein>
    <recommendedName>
        <fullName evidence="3">HisA/hisF family protein</fullName>
    </recommendedName>
</protein>
<reference evidence="2" key="1">
    <citation type="journal article" date="2014" name="Front. Microbiol.">
        <title>High frequency of phylogenetically diverse reductive dehalogenase-homologous genes in deep subseafloor sedimentary metagenomes.</title>
        <authorList>
            <person name="Kawai M."/>
            <person name="Futagami T."/>
            <person name="Toyoda A."/>
            <person name="Takaki Y."/>
            <person name="Nishi S."/>
            <person name="Hori S."/>
            <person name="Arai W."/>
            <person name="Tsubouchi T."/>
            <person name="Morono Y."/>
            <person name="Uchiyama I."/>
            <person name="Ito T."/>
            <person name="Fujiyama A."/>
            <person name="Inagaki F."/>
            <person name="Takami H."/>
        </authorList>
    </citation>
    <scope>NUCLEOTIDE SEQUENCE</scope>
    <source>
        <strain evidence="2">Expedition CK06-06</strain>
    </source>
</reference>